<dbReference type="PROSITE" id="PS00139">
    <property type="entry name" value="THIOL_PROTEASE_CYS"/>
    <property type="match status" value="1"/>
</dbReference>
<dbReference type="FunFam" id="3.90.70.10:FF:000130">
    <property type="entry name" value="Cysteine proteinase 1"/>
    <property type="match status" value="1"/>
</dbReference>
<evidence type="ECO:0000313" key="12">
    <source>
        <dbReference type="EMBL" id="NOV48302.1"/>
    </source>
</evidence>
<evidence type="ECO:0000256" key="2">
    <source>
        <dbReference type="ARBA" id="ARBA00022670"/>
    </source>
</evidence>
<dbReference type="SMART" id="SM00645">
    <property type="entry name" value="Pept_C1"/>
    <property type="match status" value="1"/>
</dbReference>
<dbReference type="PRINTS" id="PR00705">
    <property type="entry name" value="PAPAIN"/>
</dbReference>
<evidence type="ECO:0000259" key="9">
    <source>
        <dbReference type="SMART" id="SM00043"/>
    </source>
</evidence>
<dbReference type="InterPro" id="IPR000668">
    <property type="entry name" value="Peptidase_C1A_C"/>
</dbReference>
<dbReference type="GO" id="GO:0006508">
    <property type="term" value="P:proteolysis"/>
    <property type="evidence" value="ECO:0007669"/>
    <property type="project" value="UniProtKB-KW"/>
</dbReference>
<dbReference type="SMART" id="SM00848">
    <property type="entry name" value="Inhibitor_I29"/>
    <property type="match status" value="1"/>
</dbReference>
<proteinExistence type="inferred from homology"/>
<dbReference type="InterPro" id="IPR039417">
    <property type="entry name" value="Peptidase_C1A_papain-like"/>
</dbReference>
<feature type="domain" description="Cystatin" evidence="9">
    <location>
        <begin position="366"/>
        <end position="458"/>
    </location>
</feature>
<keyword evidence="8" id="KW-0325">Glycoprotein</keyword>
<dbReference type="GO" id="GO:0008234">
    <property type="term" value="F:cysteine-type peptidase activity"/>
    <property type="evidence" value="ECO:0007669"/>
    <property type="project" value="UniProtKB-KW"/>
</dbReference>
<keyword evidence="5" id="KW-0788">Thiol protease</keyword>
<keyword evidence="2" id="KW-0645">Protease</keyword>
<dbReference type="InterPro" id="IPR025661">
    <property type="entry name" value="Pept_asp_AS"/>
</dbReference>
<keyword evidence="3" id="KW-0732">Signal</keyword>
<dbReference type="InterPro" id="IPR038765">
    <property type="entry name" value="Papain-like_cys_pep_sf"/>
</dbReference>
<dbReference type="InterPro" id="IPR000169">
    <property type="entry name" value="Pept_cys_AS"/>
</dbReference>
<evidence type="ECO:0000259" key="10">
    <source>
        <dbReference type="SMART" id="SM00645"/>
    </source>
</evidence>
<dbReference type="InterPro" id="IPR046350">
    <property type="entry name" value="Cystatin_sf"/>
</dbReference>
<dbReference type="Pfam" id="PF08246">
    <property type="entry name" value="Inhibitor_I29"/>
    <property type="match status" value="1"/>
</dbReference>
<feature type="domain" description="Cystatin" evidence="9">
    <location>
        <begin position="113"/>
        <end position="205"/>
    </location>
</feature>
<dbReference type="CDD" id="cd02248">
    <property type="entry name" value="Peptidase_C1A"/>
    <property type="match status" value="1"/>
</dbReference>
<feature type="domain" description="Peptidase C1A papain C-terminal" evidence="10">
    <location>
        <begin position="711"/>
        <end position="928"/>
    </location>
</feature>
<feature type="domain" description="Cathepsin propeptide inhibitor" evidence="11">
    <location>
        <begin position="624"/>
        <end position="680"/>
    </location>
</feature>
<organism evidence="12">
    <name type="scientific">Xenopsylla cheopis</name>
    <name type="common">Oriental rat flea</name>
    <name type="synonym">Pulex cheopis</name>
    <dbReference type="NCBI Taxonomy" id="163159"/>
    <lineage>
        <taxon>Eukaryota</taxon>
        <taxon>Metazoa</taxon>
        <taxon>Ecdysozoa</taxon>
        <taxon>Arthropoda</taxon>
        <taxon>Hexapoda</taxon>
        <taxon>Insecta</taxon>
        <taxon>Pterygota</taxon>
        <taxon>Neoptera</taxon>
        <taxon>Endopterygota</taxon>
        <taxon>Siphonaptera</taxon>
        <taxon>Pulicidae</taxon>
        <taxon>Xenopsyllinae</taxon>
        <taxon>Xenopsylla</taxon>
    </lineage>
</organism>
<dbReference type="Gene3D" id="3.10.450.10">
    <property type="match status" value="5"/>
</dbReference>
<evidence type="ECO:0000256" key="5">
    <source>
        <dbReference type="ARBA" id="ARBA00022807"/>
    </source>
</evidence>
<dbReference type="GO" id="GO:0004869">
    <property type="term" value="F:cysteine-type endopeptidase inhibitor activity"/>
    <property type="evidence" value="ECO:0007669"/>
    <property type="project" value="InterPro"/>
</dbReference>
<evidence type="ECO:0000256" key="7">
    <source>
        <dbReference type="ARBA" id="ARBA00023157"/>
    </source>
</evidence>
<dbReference type="SUPFAM" id="SSF54403">
    <property type="entry name" value="Cystatin/monellin"/>
    <property type="match status" value="4"/>
</dbReference>
<dbReference type="AlphaFoldDB" id="A0A6M2DPX0"/>
<evidence type="ECO:0000256" key="6">
    <source>
        <dbReference type="ARBA" id="ARBA00023145"/>
    </source>
</evidence>
<dbReference type="InterPro" id="IPR000010">
    <property type="entry name" value="Cystatin_dom"/>
</dbReference>
<dbReference type="SMART" id="SM00043">
    <property type="entry name" value="CY"/>
    <property type="match status" value="3"/>
</dbReference>
<keyword evidence="4" id="KW-0378">Hydrolase</keyword>
<dbReference type="EMBL" id="GIIL01004576">
    <property type="protein sequence ID" value="NOV48302.1"/>
    <property type="molecule type" value="Transcribed_RNA"/>
</dbReference>
<comment type="similarity">
    <text evidence="1">Belongs to the peptidase C1 family.</text>
</comment>
<protein>
    <submittedName>
        <fullName evidence="12">Putative cysteine proteinase</fullName>
    </submittedName>
</protein>
<evidence type="ECO:0000256" key="8">
    <source>
        <dbReference type="ARBA" id="ARBA00023180"/>
    </source>
</evidence>
<dbReference type="Gene3D" id="3.90.70.10">
    <property type="entry name" value="Cysteine proteinases"/>
    <property type="match status" value="1"/>
</dbReference>
<dbReference type="PANTHER" id="PTHR12411">
    <property type="entry name" value="CYSTEINE PROTEASE FAMILY C1-RELATED"/>
    <property type="match status" value="1"/>
</dbReference>
<dbReference type="PROSITE" id="PS00639">
    <property type="entry name" value="THIOL_PROTEASE_HIS"/>
    <property type="match status" value="1"/>
</dbReference>
<keyword evidence="6" id="KW-0865">Zymogen</keyword>
<dbReference type="CDD" id="cd00042">
    <property type="entry name" value="CY"/>
    <property type="match status" value="3"/>
</dbReference>
<accession>A0A6M2DPX0</accession>
<sequence>MQSALTQLASAEGADDKVKLHTLKDCTTQVVAGSLIKCTMHVEGLKSDVRHSCDVSIWDRPWLKDARETDITCSQLLENNTKHHESKTYKFRANTRIQRSVDNLQLLSRMKRGIPGGVNTADAEDEYIQTLMQDALTKLATAASGGNNPTLKKVSDCTTQVVAGSLVKCKIHVHGFEENKKHECDVQVWDRPWLPDARETDVTCSEVAENNIRIGESKSYKFRANKRVQRSIEITDNKLNRMKRIVPGGISPADSENEYIHRMMQEAFTQLVGAASGGNNAILHKVSDCTKQVVAGRLVKCKIHVRGLGEADKHECEVRVWDRPWLPDSRETEITCSEVSEDNIKSNESKTYKFRANQRIQRDTVKARGAPKEVDAEDSYIQELMNDAFNQLVTANTGGNNAVLHKVSDCTKQTVSGSLVKCKIHVHGLGEADKHECQVKVWDRPWLPDAKETDITCSEVGVNNVVSNETKTYKFRANQRIQRSTRRLKRNARGSAKAVDSQDSYIQELMNGAFAQLVSTNPEPNNAVLHNIKDCTKQTVAGSIVKCKIDIHIKDEKHECDVKVWDRPWMPEARETDISCVELSNPEAEIKEYKFRNKNKRSISSSRFFEHGMSHEDMKTWRLFSKFALKHDKYYDANEALYRFGVFKDNLKLIEKLNRGELGTAHYGITQFSDLTPEEFKSRYTGLLPKSERSDNEVPHASAEIPKDVTLPESFDWRDHGAVTHVKDQGSCGSCWAFSVTGNIEGLEAIRTGNLQEFSEQELVDCDTIDNGCGGGLPDNAYKAIEQLGGLESETDYPYEGKKEKCHFDASATRVQVSGAVDLPQNETAIALWLVKNGPISIGINANAMQFYRGGVSHPWKILCNPSSLDHGVLIVGYGVHTYPKFNKTMPYWIIKNSWGPRWGEQGYYRVYRGDGTCGVDQMATSAVLDKPIVN</sequence>
<reference evidence="12" key="1">
    <citation type="submission" date="2020-03" db="EMBL/GenBank/DDBJ databases">
        <title>Transcriptomic Profiling of the Digestive Tract of the Rat Flea, Xenopsylla cheopis, Following Blood Feeding and Infection with Yersinia pestis.</title>
        <authorList>
            <person name="Bland D.M."/>
            <person name="Martens C.A."/>
            <person name="Virtaneva K."/>
            <person name="Kanakabandi K."/>
            <person name="Long D."/>
            <person name="Rosenke R."/>
            <person name="Saturday G.A."/>
            <person name="Hoyt F.H."/>
            <person name="Bruno D.P."/>
            <person name="Ribeiro J.M.C."/>
            <person name="Hinnebusch J."/>
        </authorList>
    </citation>
    <scope>NUCLEOTIDE SEQUENCE</scope>
</reference>
<evidence type="ECO:0000259" key="11">
    <source>
        <dbReference type="SMART" id="SM00848"/>
    </source>
</evidence>
<dbReference type="PROSITE" id="PS00640">
    <property type="entry name" value="THIOL_PROTEASE_ASN"/>
    <property type="match status" value="1"/>
</dbReference>
<feature type="domain" description="Cystatin" evidence="9">
    <location>
        <begin position="245"/>
        <end position="337"/>
    </location>
</feature>
<evidence type="ECO:0000256" key="1">
    <source>
        <dbReference type="ARBA" id="ARBA00008455"/>
    </source>
</evidence>
<dbReference type="SUPFAM" id="SSF54001">
    <property type="entry name" value="Cysteine proteinases"/>
    <property type="match status" value="1"/>
</dbReference>
<dbReference type="Pfam" id="PF00112">
    <property type="entry name" value="Peptidase_C1"/>
    <property type="match status" value="1"/>
</dbReference>
<evidence type="ECO:0000256" key="3">
    <source>
        <dbReference type="ARBA" id="ARBA00022729"/>
    </source>
</evidence>
<keyword evidence="7" id="KW-1015">Disulfide bond</keyword>
<name>A0A6M2DPX0_XENCH</name>
<dbReference type="InterPro" id="IPR013201">
    <property type="entry name" value="Prot_inhib_I29"/>
</dbReference>
<dbReference type="InterPro" id="IPR013128">
    <property type="entry name" value="Peptidase_C1A"/>
</dbReference>
<dbReference type="InterPro" id="IPR025660">
    <property type="entry name" value="Pept_his_AS"/>
</dbReference>
<evidence type="ECO:0000256" key="4">
    <source>
        <dbReference type="ARBA" id="ARBA00022801"/>
    </source>
</evidence>